<dbReference type="Proteomes" id="UP000030747">
    <property type="component" value="Unassembled WGS sequence"/>
</dbReference>
<gene>
    <name evidence="11" type="ORF">ETH_00025870</name>
</gene>
<dbReference type="InterPro" id="IPR007594">
    <property type="entry name" value="RFT1"/>
</dbReference>
<evidence type="ECO:0000256" key="1">
    <source>
        <dbReference type="ARBA" id="ARBA00004477"/>
    </source>
</evidence>
<dbReference type="OrthoDB" id="348760at2759"/>
<dbReference type="Pfam" id="PF04506">
    <property type="entry name" value="Rft-1"/>
    <property type="match status" value="1"/>
</dbReference>
<dbReference type="GeneID" id="25254274"/>
<feature type="transmembrane region" description="Helical" evidence="9">
    <location>
        <begin position="447"/>
        <end position="474"/>
    </location>
</feature>
<evidence type="ECO:0000256" key="4">
    <source>
        <dbReference type="ARBA" id="ARBA00022692"/>
    </source>
</evidence>
<feature type="compositionally biased region" description="Polar residues" evidence="10">
    <location>
        <begin position="379"/>
        <end position="393"/>
    </location>
</feature>
<dbReference type="EMBL" id="HG675752">
    <property type="protein sequence ID" value="CDJ43113.1"/>
    <property type="molecule type" value="Genomic_DNA"/>
</dbReference>
<feature type="region of interest" description="Disordered" evidence="10">
    <location>
        <begin position="379"/>
        <end position="407"/>
    </location>
</feature>
<evidence type="ECO:0000313" key="11">
    <source>
        <dbReference type="EMBL" id="CDJ43113.1"/>
    </source>
</evidence>
<organism evidence="11 12">
    <name type="scientific">Eimeria tenella</name>
    <name type="common">Coccidian parasite</name>
    <dbReference type="NCBI Taxonomy" id="5802"/>
    <lineage>
        <taxon>Eukaryota</taxon>
        <taxon>Sar</taxon>
        <taxon>Alveolata</taxon>
        <taxon>Apicomplexa</taxon>
        <taxon>Conoidasida</taxon>
        <taxon>Coccidia</taxon>
        <taxon>Eucoccidiorida</taxon>
        <taxon>Eimeriorina</taxon>
        <taxon>Eimeriidae</taxon>
        <taxon>Eimeria</taxon>
    </lineage>
</organism>
<evidence type="ECO:0000256" key="5">
    <source>
        <dbReference type="ARBA" id="ARBA00022824"/>
    </source>
</evidence>
<evidence type="ECO:0000256" key="2">
    <source>
        <dbReference type="ARBA" id="ARBA00004922"/>
    </source>
</evidence>
<keyword evidence="7 9" id="KW-0472">Membrane</keyword>
<protein>
    <recommendedName>
        <fullName evidence="9">Protein RFT1 homolog</fullName>
    </recommendedName>
</protein>
<dbReference type="GO" id="GO:0034203">
    <property type="term" value="P:glycolipid translocation"/>
    <property type="evidence" value="ECO:0007669"/>
    <property type="project" value="TreeGrafter"/>
</dbReference>
<keyword evidence="6 9" id="KW-1133">Transmembrane helix</keyword>
<evidence type="ECO:0000256" key="7">
    <source>
        <dbReference type="ARBA" id="ARBA00023136"/>
    </source>
</evidence>
<evidence type="ECO:0000256" key="9">
    <source>
        <dbReference type="RuleBase" id="RU365067"/>
    </source>
</evidence>
<evidence type="ECO:0000256" key="6">
    <source>
        <dbReference type="ARBA" id="ARBA00022989"/>
    </source>
</evidence>
<proteinExistence type="inferred from homology"/>
<reference evidence="11" key="2">
    <citation type="submission" date="2013-10" db="EMBL/GenBank/DDBJ databases">
        <authorList>
            <person name="Aslett M."/>
        </authorList>
    </citation>
    <scope>NUCLEOTIDE SEQUENCE [LARGE SCALE GENOMIC DNA]</scope>
    <source>
        <strain evidence="11">Houghton</strain>
    </source>
</reference>
<comment type="similarity">
    <text evidence="3 9">Belongs to the RFT1 family.</text>
</comment>
<feature type="transmembrane region" description="Helical" evidence="9">
    <location>
        <begin position="224"/>
        <end position="248"/>
    </location>
</feature>
<dbReference type="PANTHER" id="PTHR13117">
    <property type="entry name" value="ENDOPLASMIC RETICULUM MULTISPAN TRANSMEMBRANE PROTEIN-RELATED"/>
    <property type="match status" value="1"/>
</dbReference>
<evidence type="ECO:0000256" key="8">
    <source>
        <dbReference type="ARBA" id="ARBA00045912"/>
    </source>
</evidence>
<feature type="transmembrane region" description="Helical" evidence="9">
    <location>
        <begin position="268"/>
        <end position="290"/>
    </location>
</feature>
<comment type="subcellular location">
    <subcellularLocation>
        <location evidence="1 9">Endoplasmic reticulum membrane</location>
        <topology evidence="1 9">Multi-pass membrane protein</topology>
    </subcellularLocation>
</comment>
<dbReference type="RefSeq" id="XP_013233863.1">
    <property type="nucleotide sequence ID" value="XM_013378409.1"/>
</dbReference>
<dbReference type="VEuPathDB" id="ToxoDB:ETH_00025870"/>
<keyword evidence="12" id="KW-1185">Reference proteome</keyword>
<sequence>MCAALRRSFDEYISTAHMQLLPVYLMLLAQKLVLQNGEQLLLLLLLDSKAAAEYALVSGTASVICRVVFAPTESAAFDSFRVLQAQHSAADRAAAQVVSDAGRLFPSSSMAECKKQHVPAAGKQVEKEPFCTRRKTCSPKSQKGEREQHIDYRHQNELAQFYCVERKELLESDSNRRTGTDRGGAGRLESLFLGRLMTLLFRLTSPSKITQSVRRPPYSPALSLLQLLLLLQGTLGLASAAAGVLFAAPALRCVFGPSTVASSSGCVLTLQVYCCYVGCLSLFGLLDAYAAATSSGTSLELLQRCYSGATAAHLILMPLSVRFAVVYGVPSGAGAAAAQVVGTIIRISCCCLSISSDMRTASKLRPMNRHFSLETSAAAQRSISQGDSGNFDRNTGKYDSSRSASASSEALEIESMARRNGAVKPPPGSTATLAYDMQQVFLGKYAISLWVAEIALGLLVCVASFAVVGPLLIWNVREAYSSCHAM</sequence>
<comment type="pathway">
    <text evidence="2">Protein modification; protein glycosylation.</text>
</comment>
<name>U6L1P3_EIMTE</name>
<dbReference type="GO" id="GO:0005789">
    <property type="term" value="C:endoplasmic reticulum membrane"/>
    <property type="evidence" value="ECO:0007669"/>
    <property type="project" value="UniProtKB-SubCell"/>
</dbReference>
<accession>U6L1P3</accession>
<evidence type="ECO:0000313" key="12">
    <source>
        <dbReference type="Proteomes" id="UP000030747"/>
    </source>
</evidence>
<comment type="function">
    <text evidence="8 9">Intramembrane glycolipid transporter that operates in the biosynthetic pathway of dolichol-linked oligosaccharides, the glycan precursors employed in protein asparagine (N)-glycosylation. The sequential addition of sugars to dolichol pyrophosphate produces dolichol-linked oligosaccharides containing fourteen sugars, including two GlcNAcs, nine mannoses and three glucoses. Once assembled, the oligosaccharide is transferred from the lipid to nascent proteins by oligosaccharyltransferases. The assembly of dolichol-linked oligosaccharides begins on the cytosolic side of the endoplasmic reticulum membrane and finishes in its lumen. RFT1 could mediate the translocation of the cytosolically oriented intermediate DolPP-GlcNAc2Man5, produced by ALG11, into the ER lumen where dolichol-linked oligosaccharides assembly continues. However, the intramembrane lipid transporter activity could not be confirmed in vitro.</text>
</comment>
<evidence type="ECO:0000256" key="3">
    <source>
        <dbReference type="ARBA" id="ARBA00010288"/>
    </source>
</evidence>
<dbReference type="AlphaFoldDB" id="U6L1P3"/>
<keyword evidence="4 9" id="KW-0812">Transmembrane</keyword>
<dbReference type="PANTHER" id="PTHR13117:SF5">
    <property type="entry name" value="PROTEIN RFT1 HOMOLOG"/>
    <property type="match status" value="1"/>
</dbReference>
<dbReference type="GO" id="GO:0006488">
    <property type="term" value="P:dolichol-linked oligosaccharide biosynthetic process"/>
    <property type="evidence" value="ECO:0007669"/>
    <property type="project" value="InterPro"/>
</dbReference>
<comment type="caution">
    <text evidence="9">Lacks conserved residue(s) required for the propagation of feature annotation.</text>
</comment>
<evidence type="ECO:0000256" key="10">
    <source>
        <dbReference type="SAM" id="MobiDB-lite"/>
    </source>
</evidence>
<keyword evidence="5" id="KW-0256">Endoplasmic reticulum</keyword>
<reference evidence="11" key="1">
    <citation type="submission" date="2013-10" db="EMBL/GenBank/DDBJ databases">
        <title>Genomic analysis of the causative agents of coccidiosis in chickens.</title>
        <authorList>
            <person name="Reid A.J."/>
            <person name="Blake D."/>
            <person name="Billington K."/>
            <person name="Browne H."/>
            <person name="Dunn M."/>
            <person name="Hung S."/>
            <person name="Kawahara F."/>
            <person name="Miranda-Saavedra D."/>
            <person name="Mourier T."/>
            <person name="Nagra H."/>
            <person name="Otto T.D."/>
            <person name="Rawlings N."/>
            <person name="Sanchez A."/>
            <person name="Sanders M."/>
            <person name="Subramaniam C."/>
            <person name="Tay Y."/>
            <person name="Dear P."/>
            <person name="Doerig C."/>
            <person name="Gruber A."/>
            <person name="Parkinson J."/>
            <person name="Shirley M."/>
            <person name="Wan K.L."/>
            <person name="Berriman M."/>
            <person name="Tomley F."/>
            <person name="Pain A."/>
        </authorList>
    </citation>
    <scope>NUCLEOTIDE SEQUENCE [LARGE SCALE GENOMIC DNA]</scope>
    <source>
        <strain evidence="11">Houghton</strain>
    </source>
</reference>
<dbReference type="VEuPathDB" id="ToxoDB:ETH2_1467400"/>